<protein>
    <submittedName>
        <fullName evidence="1">Uncharacterized protein</fullName>
    </submittedName>
</protein>
<organism evidence="1 2">
    <name type="scientific">Caerostris extrusa</name>
    <name type="common">Bark spider</name>
    <name type="synonym">Caerostris bankana</name>
    <dbReference type="NCBI Taxonomy" id="172846"/>
    <lineage>
        <taxon>Eukaryota</taxon>
        <taxon>Metazoa</taxon>
        <taxon>Ecdysozoa</taxon>
        <taxon>Arthropoda</taxon>
        <taxon>Chelicerata</taxon>
        <taxon>Arachnida</taxon>
        <taxon>Araneae</taxon>
        <taxon>Araneomorphae</taxon>
        <taxon>Entelegynae</taxon>
        <taxon>Araneoidea</taxon>
        <taxon>Araneidae</taxon>
        <taxon>Caerostris</taxon>
    </lineage>
</organism>
<dbReference type="EMBL" id="BPLR01017294">
    <property type="protein sequence ID" value="GIY90118.1"/>
    <property type="molecule type" value="Genomic_DNA"/>
</dbReference>
<comment type="caution">
    <text evidence="1">The sequence shown here is derived from an EMBL/GenBank/DDBJ whole genome shotgun (WGS) entry which is preliminary data.</text>
</comment>
<dbReference type="AlphaFoldDB" id="A0AAV4X658"/>
<sequence>MEVIKDREINNRRRVCKSLIKYAKVSGGGRGCNDLKTSADRKVENVDASIAIGMTTPSDMMRVETLESKSTPRGAANPNAALAIVNYATQVTSVSYFIGKRELSQTRFGDNLYLVALLGVLLLSDGQQ</sequence>
<evidence type="ECO:0000313" key="2">
    <source>
        <dbReference type="Proteomes" id="UP001054945"/>
    </source>
</evidence>
<keyword evidence="2" id="KW-1185">Reference proteome</keyword>
<reference evidence="1 2" key="1">
    <citation type="submission" date="2021-06" db="EMBL/GenBank/DDBJ databases">
        <title>Caerostris extrusa draft genome.</title>
        <authorList>
            <person name="Kono N."/>
            <person name="Arakawa K."/>
        </authorList>
    </citation>
    <scope>NUCLEOTIDE SEQUENCE [LARGE SCALE GENOMIC DNA]</scope>
</reference>
<dbReference type="Proteomes" id="UP001054945">
    <property type="component" value="Unassembled WGS sequence"/>
</dbReference>
<proteinExistence type="predicted"/>
<accession>A0AAV4X658</accession>
<gene>
    <name evidence="1" type="ORF">CEXT_154211</name>
</gene>
<name>A0AAV4X658_CAEEX</name>
<evidence type="ECO:0000313" key="1">
    <source>
        <dbReference type="EMBL" id="GIY90118.1"/>
    </source>
</evidence>